<evidence type="ECO:0000313" key="5">
    <source>
        <dbReference type="Proteomes" id="UP001519064"/>
    </source>
</evidence>
<organism evidence="4 5">
    <name type="scientific">Streptomyces oryzae</name>
    <dbReference type="NCBI Taxonomy" id="1434886"/>
    <lineage>
        <taxon>Bacteria</taxon>
        <taxon>Bacillati</taxon>
        <taxon>Actinomycetota</taxon>
        <taxon>Actinomycetes</taxon>
        <taxon>Kitasatosporales</taxon>
        <taxon>Streptomycetaceae</taxon>
        <taxon>Streptomyces</taxon>
    </lineage>
</organism>
<keyword evidence="2" id="KW-0732">Signal</keyword>
<name>A0ABS3X4K0_9ACTN</name>
<dbReference type="Pfam" id="PF14016">
    <property type="entry name" value="DUF4232"/>
    <property type="match status" value="1"/>
</dbReference>
<dbReference type="RefSeq" id="WP_209237200.1">
    <property type="nucleotide sequence ID" value="NZ_JADKMA010000003.1"/>
</dbReference>
<evidence type="ECO:0000259" key="3">
    <source>
        <dbReference type="Pfam" id="PF14016"/>
    </source>
</evidence>
<feature type="chain" id="PRO_5046346498" evidence="2">
    <location>
        <begin position="24"/>
        <end position="236"/>
    </location>
</feature>
<accession>A0ABS3X4K0</accession>
<comment type="caution">
    <text evidence="4">The sequence shown here is derived from an EMBL/GenBank/DDBJ whole genome shotgun (WGS) entry which is preliminary data.</text>
</comment>
<evidence type="ECO:0000256" key="2">
    <source>
        <dbReference type="SAM" id="SignalP"/>
    </source>
</evidence>
<feature type="domain" description="DUF4232" evidence="3">
    <location>
        <begin position="104"/>
        <end position="219"/>
    </location>
</feature>
<sequence>MRAQKLTLAALALTAGLSLSACGADDSGKDSSAKSSSSSSSSSPSSDSSKGGSSSGGGSSDDGASSGGTEARGAKQQGSGDGATEAGAGSGNGSGEGTEQARFCKVADLDMSARDVKHEERGNVIVTMTNKGSTACSVTGFPGVMLKDADNTSNPISRDDNQPRIANLKPGQNGVFNISYQTSPGGEPDESNPTHIEVTPPHESRHITLRWPSGAVKGHYSDVLVHPIHANPMPPQ</sequence>
<feature type="signal peptide" evidence="2">
    <location>
        <begin position="1"/>
        <end position="23"/>
    </location>
</feature>
<evidence type="ECO:0000313" key="4">
    <source>
        <dbReference type="EMBL" id="MBO8190303.1"/>
    </source>
</evidence>
<keyword evidence="5" id="KW-1185">Reference proteome</keyword>
<reference evidence="4 5" key="1">
    <citation type="submission" date="2020-11" db="EMBL/GenBank/DDBJ databases">
        <title>Streptomyces spirodelae sp. nov., isolated from duckweed.</title>
        <authorList>
            <person name="Saimee Y."/>
            <person name="Duangmal K."/>
        </authorList>
    </citation>
    <scope>NUCLEOTIDE SEQUENCE [LARGE SCALE GENOMIC DNA]</scope>
    <source>
        <strain evidence="4 5">S16-07</strain>
    </source>
</reference>
<feature type="region of interest" description="Disordered" evidence="1">
    <location>
        <begin position="22"/>
        <end position="99"/>
    </location>
</feature>
<protein>
    <submittedName>
        <fullName evidence="4">DUF4232 domain-containing protein</fullName>
    </submittedName>
</protein>
<feature type="compositionally biased region" description="Low complexity" evidence="1">
    <location>
        <begin position="33"/>
        <end position="52"/>
    </location>
</feature>
<evidence type="ECO:0000256" key="1">
    <source>
        <dbReference type="SAM" id="MobiDB-lite"/>
    </source>
</evidence>
<dbReference type="PROSITE" id="PS51257">
    <property type="entry name" value="PROKAR_LIPOPROTEIN"/>
    <property type="match status" value="1"/>
</dbReference>
<dbReference type="Proteomes" id="UP001519064">
    <property type="component" value="Unassembled WGS sequence"/>
</dbReference>
<dbReference type="InterPro" id="IPR025326">
    <property type="entry name" value="DUF4232"/>
</dbReference>
<gene>
    <name evidence="4" type="ORF">ITI46_01015</name>
</gene>
<dbReference type="EMBL" id="JADKMA010000003">
    <property type="protein sequence ID" value="MBO8190303.1"/>
    <property type="molecule type" value="Genomic_DNA"/>
</dbReference>
<proteinExistence type="predicted"/>